<dbReference type="AlphaFoldDB" id="A0A6A1UJP7"/>
<evidence type="ECO:0000313" key="2">
    <source>
        <dbReference type="Proteomes" id="UP000516437"/>
    </source>
</evidence>
<dbReference type="EMBL" id="RXIC02000131">
    <property type="protein sequence ID" value="KAB1200724.1"/>
    <property type="molecule type" value="Genomic_DNA"/>
</dbReference>
<comment type="caution">
    <text evidence="1">The sequence shown here is derived from an EMBL/GenBank/DDBJ whole genome shotgun (WGS) entry which is preliminary data.</text>
</comment>
<dbReference type="Pfam" id="PF05340">
    <property type="entry name" value="DUF740"/>
    <property type="match status" value="1"/>
</dbReference>
<proteinExistence type="predicted"/>
<gene>
    <name evidence="1" type="ORF">CJ030_MR0G006500</name>
</gene>
<evidence type="ECO:0000313" key="1">
    <source>
        <dbReference type="EMBL" id="KAB1200724.1"/>
    </source>
</evidence>
<reference evidence="1 2" key="1">
    <citation type="journal article" date="2019" name="Plant Biotechnol. J.">
        <title>The red bayberry genome and genetic basis of sex determination.</title>
        <authorList>
            <person name="Jia H.M."/>
            <person name="Jia H.J."/>
            <person name="Cai Q.L."/>
            <person name="Wang Y."/>
            <person name="Zhao H.B."/>
            <person name="Yang W.F."/>
            <person name="Wang G.Y."/>
            <person name="Li Y.H."/>
            <person name="Zhan D.L."/>
            <person name="Shen Y.T."/>
            <person name="Niu Q.F."/>
            <person name="Chang L."/>
            <person name="Qiu J."/>
            <person name="Zhao L."/>
            <person name="Xie H.B."/>
            <person name="Fu W.Y."/>
            <person name="Jin J."/>
            <person name="Li X.W."/>
            <person name="Jiao Y."/>
            <person name="Zhou C.C."/>
            <person name="Tu T."/>
            <person name="Chai C.Y."/>
            <person name="Gao J.L."/>
            <person name="Fan L.J."/>
            <person name="van de Weg E."/>
            <person name="Wang J.Y."/>
            <person name="Gao Z.S."/>
        </authorList>
    </citation>
    <scope>NUCLEOTIDE SEQUENCE [LARGE SCALE GENOMIC DNA]</scope>
    <source>
        <tissue evidence="1">Leaves</tissue>
    </source>
</reference>
<name>A0A6A1UJP7_9ROSI</name>
<dbReference type="InterPro" id="IPR008004">
    <property type="entry name" value="OCTOPUS-like"/>
</dbReference>
<dbReference type="PANTHER" id="PTHR34046:SF19">
    <property type="entry name" value="RAPIDLY ELICITED PROTEIN, PUTATIVE-RELATED"/>
    <property type="match status" value="1"/>
</dbReference>
<protein>
    <submittedName>
        <fullName evidence="1">Uncharacterized protein</fullName>
    </submittedName>
</protein>
<organism evidence="1 2">
    <name type="scientific">Morella rubra</name>
    <name type="common">Chinese bayberry</name>
    <dbReference type="NCBI Taxonomy" id="262757"/>
    <lineage>
        <taxon>Eukaryota</taxon>
        <taxon>Viridiplantae</taxon>
        <taxon>Streptophyta</taxon>
        <taxon>Embryophyta</taxon>
        <taxon>Tracheophyta</taxon>
        <taxon>Spermatophyta</taxon>
        <taxon>Magnoliopsida</taxon>
        <taxon>eudicotyledons</taxon>
        <taxon>Gunneridae</taxon>
        <taxon>Pentapetalae</taxon>
        <taxon>rosids</taxon>
        <taxon>fabids</taxon>
        <taxon>Fagales</taxon>
        <taxon>Myricaceae</taxon>
        <taxon>Morella</taxon>
    </lineage>
</organism>
<keyword evidence="2" id="KW-1185">Reference proteome</keyword>
<dbReference type="OrthoDB" id="1101370at2759"/>
<sequence length="113" mass="12522">MGKSEAQQGCTKHLNEKGLPGVCSACLRERLSQLYTFSDWKTMSSIDFSGSNSLESFYPFYSFAPPSSTYLSPVYRQHPCKAPEMMGSISFTVKVGDGLKKSRSMAFIARSRA</sequence>
<accession>A0A6A1UJP7</accession>
<dbReference type="Proteomes" id="UP000516437">
    <property type="component" value="Unassembled WGS sequence"/>
</dbReference>
<dbReference type="PANTHER" id="PTHR34046">
    <property type="entry name" value="OS06G0218800 PROTEIN"/>
    <property type="match status" value="1"/>
</dbReference>